<keyword evidence="1" id="KW-0732">Signal</keyword>
<dbReference type="Proteomes" id="UP000305888">
    <property type="component" value="Chromosome"/>
</dbReference>
<dbReference type="SUPFAM" id="SSF53822">
    <property type="entry name" value="Periplasmic binding protein-like I"/>
    <property type="match status" value="1"/>
</dbReference>
<dbReference type="NCBIfam" id="TIGR03407">
    <property type="entry name" value="urea_ABC_UrtA"/>
    <property type="match status" value="1"/>
</dbReference>
<dbReference type="InterPro" id="IPR028082">
    <property type="entry name" value="Peripla_BP_I"/>
</dbReference>
<dbReference type="OrthoDB" id="9802022at2"/>
<dbReference type="RefSeq" id="WP_138575931.1">
    <property type="nucleotide sequence ID" value="NZ_CP040818.1"/>
</dbReference>
<gene>
    <name evidence="2" type="primary">urtA</name>
    <name evidence="2" type="ORF">FDP22_17565</name>
</gene>
<dbReference type="FunFam" id="3.40.50.2300:FF:000097">
    <property type="entry name" value="Branched-chain amino acid ABC transporter substrate-binding protein"/>
    <property type="match status" value="1"/>
</dbReference>
<dbReference type="CDD" id="cd06355">
    <property type="entry name" value="PBP1_FmdD-like"/>
    <property type="match status" value="1"/>
</dbReference>
<dbReference type="Gene3D" id="3.40.50.2300">
    <property type="match status" value="2"/>
</dbReference>
<proteinExistence type="predicted"/>
<dbReference type="PANTHER" id="PTHR47628">
    <property type="match status" value="1"/>
</dbReference>
<dbReference type="AlphaFoldDB" id="A0A5B8FI76"/>
<dbReference type="PANTHER" id="PTHR47628:SF1">
    <property type="entry name" value="ALIPHATIC AMIDASE EXPRESSION-REGULATING PROTEIN"/>
    <property type="match status" value="1"/>
</dbReference>
<dbReference type="EMBL" id="CP040818">
    <property type="protein sequence ID" value="QDL93431.1"/>
    <property type="molecule type" value="Genomic_DNA"/>
</dbReference>
<evidence type="ECO:0000256" key="1">
    <source>
        <dbReference type="SAM" id="SignalP"/>
    </source>
</evidence>
<evidence type="ECO:0000313" key="2">
    <source>
        <dbReference type="EMBL" id="QDL93431.1"/>
    </source>
</evidence>
<dbReference type="KEGG" id="ppru:FDP22_17565"/>
<evidence type="ECO:0000313" key="3">
    <source>
        <dbReference type="Proteomes" id="UP000305888"/>
    </source>
</evidence>
<reference evidence="2 3" key="1">
    <citation type="submission" date="2019-06" db="EMBL/GenBank/DDBJ databases">
        <title>Genome sequence of Rhodobacteraceae bacterium D4M1.</title>
        <authorList>
            <person name="Cao J."/>
        </authorList>
    </citation>
    <scope>NUCLEOTIDE SEQUENCE [LARGE SCALE GENOMIC DNA]</scope>
    <source>
        <strain evidence="2 3">D4M1</strain>
    </source>
</reference>
<protein>
    <submittedName>
        <fullName evidence="2">Urea ABC transporter substrate-binding protein</fullName>
    </submittedName>
</protein>
<dbReference type="InterPro" id="IPR017777">
    <property type="entry name" value="ABC_urea-bd_UrtA"/>
</dbReference>
<keyword evidence="3" id="KW-1185">Reference proteome</keyword>
<name>A0A5B8FI76_9RHOB</name>
<dbReference type="Pfam" id="PF13433">
    <property type="entry name" value="Peripla_BP_5"/>
    <property type="match status" value="1"/>
</dbReference>
<feature type="chain" id="PRO_5023066107" evidence="1">
    <location>
        <begin position="22"/>
        <end position="426"/>
    </location>
</feature>
<feature type="signal peptide" evidence="1">
    <location>
        <begin position="1"/>
        <end position="21"/>
    </location>
</feature>
<sequence>MKVFKGLAAAVLALAASGAVAQEDTIKVGILHSLSGTMAISETTLKDVMLMLIDEQNKKGGVLGKQLEAVVVDPASDWPLFAEKARELIEGNGVSVVFGCWTSVSRKSVLPVFEQLNSILFYPVQYEGEESQRNVFYTGAAPNQQAIPAVDYLMENESVERWVLAGTDYVYPRTTNKILEAYLQSKGVAPEDIMINYTPFGHSDWQTIVSDIKNFGSAGKKTAVVSTINGDANVPFYKELANQGISAEDIPVVAFSVGEEELAGLDTAPLVGHLAAWNYFMSVDTDANAEFIDAWHAFIKNDDRVTNDPMEAHYIGFNMWVKAVEAAGTTDTDAVIDSLVGVAVPNLTGGYSAMMPNHHITKPVLVGEIQDDGQFDVVWETPGLVPGDAWSDFLPESAVLISDWRAPMSCGNFNTKTGQCGGAAAQ</sequence>
<accession>A0A5B8FI76</accession>
<organism evidence="2 3">
    <name type="scientific">Paroceanicella profunda</name>
    <dbReference type="NCBI Taxonomy" id="2579971"/>
    <lineage>
        <taxon>Bacteria</taxon>
        <taxon>Pseudomonadati</taxon>
        <taxon>Pseudomonadota</taxon>
        <taxon>Alphaproteobacteria</taxon>
        <taxon>Rhodobacterales</taxon>
        <taxon>Paracoccaceae</taxon>
        <taxon>Paroceanicella</taxon>
    </lineage>
</organism>